<sequence length="373" mass="43338">MNNILPFGNELKDLLSESYITEAFLSKILREKGIIVQNNDKNSSFPILMSLLLSPNEFRLLQERNEEKEQKDKVKTTLYPIIEGVPLVDVCFDLDIHKILDDKLTYTPNYEIIGVPAYAYDKKEKEINVEVIIKTTSNTKGWSSRESNHTASLNIKNNNNNLTVTKKFTSRESEDVIDLILDDFKEKLENNKFLNKDKNIERILFNCFDNINRVAYFYSFTKISSRTLEFIEVTDIHILPDTDLPDDTEEEKIQTSIQEFLNNVNNLSLRGKKLQDHIVIEKEENHAFIQLKSLKLKYKIIKAGYEGTCVIEFEFPGTRNLKNSEFQFNISKIVLTGKDKHNVNKYELIKTINSVLNNHKLEQFEKLKLTSPS</sequence>
<evidence type="ECO:0000313" key="2">
    <source>
        <dbReference type="EMBL" id="MTH31061.1"/>
    </source>
</evidence>
<dbReference type="Proteomes" id="UP000488936">
    <property type="component" value="Unassembled WGS sequence"/>
</dbReference>
<dbReference type="InterPro" id="IPR058955">
    <property type="entry name" value="GAPS4b_N"/>
</dbReference>
<accession>A0A7K1GQC7</accession>
<gene>
    <name evidence="2" type="ORF">GJV77_14405</name>
</gene>
<proteinExistence type="predicted"/>
<feature type="domain" description="GAPS4b N-terminal" evidence="1">
    <location>
        <begin position="10"/>
        <end position="71"/>
    </location>
</feature>
<organism evidence="2 3">
    <name type="scientific">Myroides pelagicus</name>
    <dbReference type="NCBI Taxonomy" id="270914"/>
    <lineage>
        <taxon>Bacteria</taxon>
        <taxon>Pseudomonadati</taxon>
        <taxon>Bacteroidota</taxon>
        <taxon>Flavobacteriia</taxon>
        <taxon>Flavobacteriales</taxon>
        <taxon>Flavobacteriaceae</taxon>
        <taxon>Myroides</taxon>
    </lineage>
</organism>
<protein>
    <recommendedName>
        <fullName evidence="1">GAPS4b N-terminal domain-containing protein</fullName>
    </recommendedName>
</protein>
<comment type="caution">
    <text evidence="2">The sequence shown here is derived from an EMBL/GenBank/DDBJ whole genome shotgun (WGS) entry which is preliminary data.</text>
</comment>
<evidence type="ECO:0000313" key="3">
    <source>
        <dbReference type="Proteomes" id="UP000488936"/>
    </source>
</evidence>
<dbReference type="Pfam" id="PF26110">
    <property type="entry name" value="GAPS4b_N"/>
    <property type="match status" value="1"/>
</dbReference>
<reference evidence="2 3" key="1">
    <citation type="journal article" date="2006" name="Int. J. Syst. Evol. Microbiol.">
        <title>Myroides pelagicus sp. nov., isolated from seawater in Thailand.</title>
        <authorList>
            <person name="Yoon J."/>
            <person name="Maneerat S."/>
            <person name="Kawai F."/>
            <person name="Yokota A."/>
        </authorList>
    </citation>
    <scope>NUCLEOTIDE SEQUENCE [LARGE SCALE GENOMIC DNA]</scope>
    <source>
        <strain evidence="2 3">SM1T</strain>
    </source>
</reference>
<evidence type="ECO:0000259" key="1">
    <source>
        <dbReference type="Pfam" id="PF26110"/>
    </source>
</evidence>
<dbReference type="RefSeq" id="WP_155037027.1">
    <property type="nucleotide sequence ID" value="NZ_JBHTIG010000027.1"/>
</dbReference>
<name>A0A7K1GQC7_9FLAO</name>
<keyword evidence="3" id="KW-1185">Reference proteome</keyword>
<dbReference type="OrthoDB" id="2680312at2"/>
<dbReference type="EMBL" id="WMJY01000064">
    <property type="protein sequence ID" value="MTH31061.1"/>
    <property type="molecule type" value="Genomic_DNA"/>
</dbReference>
<dbReference type="AlphaFoldDB" id="A0A7K1GQC7"/>